<dbReference type="PANTHER" id="PTHR30483:SF6">
    <property type="entry name" value="PERIPLASMIC BINDING PROTEIN OF ABC TRANSPORTER FOR NATURAL AMINO ACIDS"/>
    <property type="match status" value="1"/>
</dbReference>
<protein>
    <submittedName>
        <fullName evidence="6">Amino acid ABC transporter substrate-binding protein</fullName>
    </submittedName>
</protein>
<dbReference type="SUPFAM" id="SSF53822">
    <property type="entry name" value="Periplasmic binding protein-like I"/>
    <property type="match status" value="1"/>
</dbReference>
<dbReference type="GO" id="GO:0006865">
    <property type="term" value="P:amino acid transport"/>
    <property type="evidence" value="ECO:0007669"/>
    <property type="project" value="UniProtKB-KW"/>
</dbReference>
<evidence type="ECO:0000256" key="2">
    <source>
        <dbReference type="ARBA" id="ARBA00022729"/>
    </source>
</evidence>
<feature type="domain" description="Leucine-binding protein" evidence="5">
    <location>
        <begin position="34"/>
        <end position="366"/>
    </location>
</feature>
<evidence type="ECO:0000313" key="6">
    <source>
        <dbReference type="EMBL" id="RUM98256.1"/>
    </source>
</evidence>
<dbReference type="InterPro" id="IPR051010">
    <property type="entry name" value="BCAA_transport"/>
</dbReference>
<dbReference type="AlphaFoldDB" id="A0A432V7W4"/>
<organism evidence="6 7">
    <name type="scientific">Borborobacter arsenicus</name>
    <dbReference type="NCBI Taxonomy" id="1851146"/>
    <lineage>
        <taxon>Bacteria</taxon>
        <taxon>Pseudomonadati</taxon>
        <taxon>Pseudomonadota</taxon>
        <taxon>Alphaproteobacteria</taxon>
        <taxon>Hyphomicrobiales</taxon>
        <taxon>Phyllobacteriaceae</taxon>
        <taxon>Borborobacter</taxon>
    </lineage>
</organism>
<reference evidence="6 7" key="1">
    <citation type="submission" date="2018-11" db="EMBL/GenBank/DDBJ databases">
        <title>Pseudaminobacter arsenicus sp. nov., an arsenic-resistant bacterium isolated from arsenic-rich aquifers.</title>
        <authorList>
            <person name="Mu Y."/>
        </authorList>
    </citation>
    <scope>NUCLEOTIDE SEQUENCE [LARGE SCALE GENOMIC DNA]</scope>
    <source>
        <strain evidence="6 7">CB3</strain>
    </source>
</reference>
<dbReference type="InterPro" id="IPR028081">
    <property type="entry name" value="Leu-bd"/>
</dbReference>
<dbReference type="Pfam" id="PF13458">
    <property type="entry name" value="Peripla_BP_6"/>
    <property type="match status" value="1"/>
</dbReference>
<evidence type="ECO:0000256" key="4">
    <source>
        <dbReference type="SAM" id="SignalP"/>
    </source>
</evidence>
<keyword evidence="3" id="KW-0813">Transport</keyword>
<feature type="chain" id="PRO_5019139787" evidence="4">
    <location>
        <begin position="28"/>
        <end position="383"/>
    </location>
</feature>
<gene>
    <name evidence="6" type="ORF">EET67_09155</name>
</gene>
<sequence length="383" mass="40366">MQSSKLFRQALAIGIATSLGFANAAIAAPDAGEYQLGIISDDTGPIASAGISYHDGADLAIKEINEKGLAGEGVTFTLSVKDSASDAARSVQATTQFAADRNILAIICCVLSPNAAGVSQFAIQSGLPVVIYGATREGLPQEPYITSVVALPGPQEVLLAERMAAEFAPKKVAYIKQSDSDIQSARATKVQKVMEAVGVETSAEVFVLGADTDFSGPATQAMVTKPEMIFVWANQTAGIGVITALRQRGYDGQIVTSDIISPPAVFEKSGATVANIPFAVSFQPGVSDSSTAQAFIDAYKADYGKLPDVYAAQGYTAIHLIAQGMKSLDGKPTRKALAEAIWNITEIEHNVYGGQQMENGQARTPGTLIVNWTKEGEVKRWEK</sequence>
<dbReference type="RefSeq" id="WP_128626636.1">
    <property type="nucleotide sequence ID" value="NZ_RKST01000007.1"/>
</dbReference>
<accession>A0A432V7W4</accession>
<evidence type="ECO:0000259" key="5">
    <source>
        <dbReference type="Pfam" id="PF13458"/>
    </source>
</evidence>
<feature type="signal peptide" evidence="4">
    <location>
        <begin position="1"/>
        <end position="27"/>
    </location>
</feature>
<evidence type="ECO:0000256" key="3">
    <source>
        <dbReference type="ARBA" id="ARBA00022970"/>
    </source>
</evidence>
<comment type="caution">
    <text evidence="6">The sequence shown here is derived from an EMBL/GenBank/DDBJ whole genome shotgun (WGS) entry which is preliminary data.</text>
</comment>
<evidence type="ECO:0000313" key="7">
    <source>
        <dbReference type="Proteomes" id="UP000281647"/>
    </source>
</evidence>
<proteinExistence type="inferred from homology"/>
<dbReference type="InterPro" id="IPR028082">
    <property type="entry name" value="Peripla_BP_I"/>
</dbReference>
<dbReference type="EMBL" id="RKST01000007">
    <property type="protein sequence ID" value="RUM98256.1"/>
    <property type="molecule type" value="Genomic_DNA"/>
</dbReference>
<dbReference type="Proteomes" id="UP000281647">
    <property type="component" value="Unassembled WGS sequence"/>
</dbReference>
<evidence type="ECO:0000256" key="1">
    <source>
        <dbReference type="ARBA" id="ARBA00010062"/>
    </source>
</evidence>
<dbReference type="PANTHER" id="PTHR30483">
    <property type="entry name" value="LEUCINE-SPECIFIC-BINDING PROTEIN"/>
    <property type="match status" value="1"/>
</dbReference>
<keyword evidence="3" id="KW-0029">Amino-acid transport</keyword>
<comment type="similarity">
    <text evidence="1">Belongs to the leucine-binding protein family.</text>
</comment>
<dbReference type="Gene3D" id="3.40.50.2300">
    <property type="match status" value="2"/>
</dbReference>
<name>A0A432V7W4_9HYPH</name>
<dbReference type="OrthoDB" id="9768386at2"/>
<keyword evidence="7" id="KW-1185">Reference proteome</keyword>
<keyword evidence="2 4" id="KW-0732">Signal</keyword>